<dbReference type="GO" id="GO:0045892">
    <property type="term" value="P:negative regulation of DNA-templated transcription"/>
    <property type="evidence" value="ECO:0007669"/>
    <property type="project" value="TreeGrafter"/>
</dbReference>
<dbReference type="PROSITE" id="PS51898">
    <property type="entry name" value="TYR_RECOMBINASE"/>
    <property type="match status" value="1"/>
</dbReference>
<organism evidence="8 9">
    <name type="scientific">Kribbella pittospori</name>
    <dbReference type="NCBI Taxonomy" id="722689"/>
    <lineage>
        <taxon>Bacteria</taxon>
        <taxon>Bacillati</taxon>
        <taxon>Actinomycetota</taxon>
        <taxon>Actinomycetes</taxon>
        <taxon>Propionibacteriales</taxon>
        <taxon>Kribbellaceae</taxon>
        <taxon>Kribbella</taxon>
    </lineage>
</organism>
<dbReference type="InterPro" id="IPR013762">
    <property type="entry name" value="Integrase-like_cat_sf"/>
</dbReference>
<dbReference type="SUPFAM" id="SSF46785">
    <property type="entry name" value="Winged helix' DNA-binding domain"/>
    <property type="match status" value="1"/>
</dbReference>
<dbReference type="GO" id="GO:0006310">
    <property type="term" value="P:DNA recombination"/>
    <property type="evidence" value="ECO:0007669"/>
    <property type="project" value="UniProtKB-KW"/>
</dbReference>
<evidence type="ECO:0000256" key="5">
    <source>
        <dbReference type="SAM" id="MobiDB-lite"/>
    </source>
</evidence>
<dbReference type="PROSITE" id="PS50949">
    <property type="entry name" value="HTH_GNTR"/>
    <property type="match status" value="1"/>
</dbReference>
<dbReference type="Gene3D" id="1.10.10.10">
    <property type="entry name" value="Winged helix-like DNA-binding domain superfamily/Winged helix DNA-binding domain"/>
    <property type="match status" value="1"/>
</dbReference>
<gene>
    <name evidence="8" type="ORF">E0H73_01860</name>
</gene>
<dbReference type="SMART" id="SM00345">
    <property type="entry name" value="HTH_GNTR"/>
    <property type="match status" value="1"/>
</dbReference>
<dbReference type="InterPro" id="IPR050679">
    <property type="entry name" value="Bact_HTH_transcr_reg"/>
</dbReference>
<feature type="compositionally biased region" description="Polar residues" evidence="5">
    <location>
        <begin position="529"/>
        <end position="549"/>
    </location>
</feature>
<feature type="domain" description="HTH gntR-type" evidence="6">
    <location>
        <begin position="462"/>
        <end position="530"/>
    </location>
</feature>
<evidence type="ECO:0000259" key="6">
    <source>
        <dbReference type="PROSITE" id="PS50949"/>
    </source>
</evidence>
<evidence type="ECO:0000256" key="1">
    <source>
        <dbReference type="ARBA" id="ARBA00023015"/>
    </source>
</evidence>
<sequence>MAQEPRKPTRPRGSIRRLKSGSLQVRVYAGVDPVRKKDLYLDEVVPPGPHQEKDAEKVRTRLLSQVDEKRNPKTRATVDQMMTKYFSVLDADPQTIRGYRSKYETHIKPLLGSAQLARLDVETLDTFYAELRRCRIHCTGRKKDIEHRTTKPHQCDEHVGNRCPRNNPEGCRRCRRMCKPHVCKGLADSTVRQIHWILSGGLDRAVVWTWISVNPAEHADKPGLPTPNPQPPTVDEVGQLINAAFEEDEDWGRFLSTKTITGSRRGEMCALRFTDRVRRKDAKSVLKIERSIFVNDNGALEEKDTKTHQHRRVVLEPEDDAVLDEQEAAARRRAASAGVKFDPNGFIYSPVPDGSVPHHPDTVSKRFARLAHRLEIHTSLKNQRHYNATELINAGYNVRAAAGRLGHSGGGTTTLRVYTAWWSEAEQQAAGSTPVRMPRPKSSPKDEAKSVVELPSPAIEELGPYQRIAADLRGAIDSGVLAPGDALPSEKSLAARYGVAPSTAHRAVALLIAAGHVTASRGKRATVAGSDNPSIASVTELRSPSASRS</sequence>
<comment type="caution">
    <text evidence="8">The sequence shown here is derived from an EMBL/GenBank/DDBJ whole genome shotgun (WGS) entry which is preliminary data.</text>
</comment>
<dbReference type="InterPro" id="IPR010998">
    <property type="entry name" value="Integrase_recombinase_N"/>
</dbReference>
<evidence type="ECO:0000313" key="8">
    <source>
        <dbReference type="EMBL" id="TCC65705.1"/>
    </source>
</evidence>
<dbReference type="InterPro" id="IPR036390">
    <property type="entry name" value="WH_DNA-bd_sf"/>
</dbReference>
<dbReference type="GO" id="GO:0015074">
    <property type="term" value="P:DNA integration"/>
    <property type="evidence" value="ECO:0007669"/>
    <property type="project" value="InterPro"/>
</dbReference>
<dbReference type="AlphaFoldDB" id="A0A4R0L9W5"/>
<dbReference type="OrthoDB" id="4326943at2"/>
<dbReference type="CDD" id="cd07377">
    <property type="entry name" value="WHTH_GntR"/>
    <property type="match status" value="1"/>
</dbReference>
<feature type="domain" description="Tyr recombinase" evidence="7">
    <location>
        <begin position="227"/>
        <end position="432"/>
    </location>
</feature>
<reference evidence="8 9" key="1">
    <citation type="submission" date="2019-02" db="EMBL/GenBank/DDBJ databases">
        <title>Kribbella capetownensis sp. nov. and Kribbella speibonae sp. nov., isolated from soil.</title>
        <authorList>
            <person name="Curtis S.M."/>
            <person name="Norton I."/>
            <person name="Everest G.J."/>
            <person name="Meyers P.R."/>
        </authorList>
    </citation>
    <scope>NUCLEOTIDE SEQUENCE [LARGE SCALE GENOMIC DNA]</scope>
    <source>
        <strain evidence="8 9">NRRL B-24813</strain>
    </source>
</reference>
<keyword evidence="4" id="KW-0233">DNA recombination</keyword>
<dbReference type="Gene3D" id="1.10.150.130">
    <property type="match status" value="1"/>
</dbReference>
<feature type="region of interest" description="Disordered" evidence="5">
    <location>
        <begin position="429"/>
        <end position="451"/>
    </location>
</feature>
<dbReference type="PANTHER" id="PTHR44846">
    <property type="entry name" value="MANNOSYL-D-GLYCERATE TRANSPORT/METABOLISM SYSTEM REPRESSOR MNGR-RELATED"/>
    <property type="match status" value="1"/>
</dbReference>
<evidence type="ECO:0000313" key="9">
    <source>
        <dbReference type="Proteomes" id="UP000291144"/>
    </source>
</evidence>
<dbReference type="SUPFAM" id="SSF56349">
    <property type="entry name" value="DNA breaking-rejoining enzymes"/>
    <property type="match status" value="1"/>
</dbReference>
<dbReference type="EMBL" id="SJKB01000001">
    <property type="protein sequence ID" value="TCC65705.1"/>
    <property type="molecule type" value="Genomic_DNA"/>
</dbReference>
<keyword evidence="1" id="KW-0805">Transcription regulation</keyword>
<dbReference type="InterPro" id="IPR002104">
    <property type="entry name" value="Integrase_catalytic"/>
</dbReference>
<dbReference type="PANTHER" id="PTHR44846:SF17">
    <property type="entry name" value="GNTR-FAMILY TRANSCRIPTIONAL REGULATOR"/>
    <property type="match status" value="1"/>
</dbReference>
<dbReference type="Proteomes" id="UP000291144">
    <property type="component" value="Unassembled WGS sequence"/>
</dbReference>
<keyword evidence="9" id="KW-1185">Reference proteome</keyword>
<dbReference type="InterPro" id="IPR011010">
    <property type="entry name" value="DNA_brk_join_enz"/>
</dbReference>
<dbReference type="InterPro" id="IPR036388">
    <property type="entry name" value="WH-like_DNA-bd_sf"/>
</dbReference>
<dbReference type="GO" id="GO:0003677">
    <property type="term" value="F:DNA binding"/>
    <property type="evidence" value="ECO:0007669"/>
    <property type="project" value="UniProtKB-KW"/>
</dbReference>
<evidence type="ECO:0000256" key="4">
    <source>
        <dbReference type="ARBA" id="ARBA00023172"/>
    </source>
</evidence>
<feature type="region of interest" description="Disordered" evidence="5">
    <location>
        <begin position="521"/>
        <end position="549"/>
    </location>
</feature>
<dbReference type="GO" id="GO:0003700">
    <property type="term" value="F:DNA-binding transcription factor activity"/>
    <property type="evidence" value="ECO:0007669"/>
    <property type="project" value="InterPro"/>
</dbReference>
<evidence type="ECO:0000256" key="3">
    <source>
        <dbReference type="ARBA" id="ARBA00023163"/>
    </source>
</evidence>
<dbReference type="InterPro" id="IPR000524">
    <property type="entry name" value="Tscrpt_reg_HTH_GntR"/>
</dbReference>
<dbReference type="Pfam" id="PF00589">
    <property type="entry name" value="Phage_integrase"/>
    <property type="match status" value="1"/>
</dbReference>
<name>A0A4R0L9W5_9ACTN</name>
<dbReference type="Gene3D" id="1.10.443.10">
    <property type="entry name" value="Intergrase catalytic core"/>
    <property type="match status" value="1"/>
</dbReference>
<keyword evidence="3" id="KW-0804">Transcription</keyword>
<evidence type="ECO:0000259" key="7">
    <source>
        <dbReference type="PROSITE" id="PS51898"/>
    </source>
</evidence>
<dbReference type="Pfam" id="PF00392">
    <property type="entry name" value="GntR"/>
    <property type="match status" value="1"/>
</dbReference>
<evidence type="ECO:0000256" key="2">
    <source>
        <dbReference type="ARBA" id="ARBA00023125"/>
    </source>
</evidence>
<keyword evidence="2" id="KW-0238">DNA-binding</keyword>
<proteinExistence type="predicted"/>
<accession>A0A4R0L9W5</accession>
<protein>
    <submittedName>
        <fullName evidence="8">GntR family transcriptional regulator</fullName>
    </submittedName>
</protein>